<evidence type="ECO:0000313" key="1">
    <source>
        <dbReference type="EMBL" id="AJE46415.1"/>
    </source>
</evidence>
<dbReference type="RefSeq" id="WP_043869300.1">
    <property type="nucleotide sequence ID" value="NZ_CP004393.1"/>
</dbReference>
<gene>
    <name evidence="1" type="ORF">P73_1700</name>
</gene>
<dbReference type="AlphaFoldDB" id="A0A0B5DZ04"/>
<dbReference type="EMBL" id="CP004393">
    <property type="protein sequence ID" value="AJE46415.1"/>
    <property type="molecule type" value="Genomic_DNA"/>
</dbReference>
<protein>
    <recommendedName>
        <fullName evidence="3">Glycosyltransferase 2-like domain-containing protein</fullName>
    </recommendedName>
</protein>
<proteinExistence type="predicted"/>
<evidence type="ECO:0008006" key="3">
    <source>
        <dbReference type="Google" id="ProtNLM"/>
    </source>
</evidence>
<evidence type="ECO:0000313" key="2">
    <source>
        <dbReference type="Proteomes" id="UP000031521"/>
    </source>
</evidence>
<dbReference type="OrthoDB" id="7820774at2"/>
<dbReference type="Proteomes" id="UP000031521">
    <property type="component" value="Chromosome"/>
</dbReference>
<name>A0A0B5DZ04_9RHOB</name>
<dbReference type="SUPFAM" id="SSF53448">
    <property type="entry name" value="Nucleotide-diphospho-sugar transferases"/>
    <property type="match status" value="1"/>
</dbReference>
<keyword evidence="2" id="KW-1185">Reference proteome</keyword>
<dbReference type="HOGENOM" id="CLU_933352_0_0_5"/>
<sequence>MNVKSLLASGYRVLLSKPHVPPEDPLILVMIPLLPKARAEDWGRVCAILEDTLNSLRAQSYRRFEILLCSQDRPENFPDAPGYHFVTAPPHTAAANVSDQRVKVRLLAEYAAAHFDEFTYVMHLDADDLLHPDLFGFVAGDNNGRGYLVEQGYMVDASSGRIAPLGRAIGGALDFWEHCGSCAFFAVDWGRQRLPVFYMRLIGKGHKSYAERCARLGYPLAPVPFPAMLYVVNHGDNMQIRKGNDKSRYLDACEITDEAEKQAVRAEFGLRG</sequence>
<dbReference type="InterPro" id="IPR029044">
    <property type="entry name" value="Nucleotide-diphossugar_trans"/>
</dbReference>
<dbReference type="STRING" id="1208324.P73_1700"/>
<dbReference type="KEGG" id="cid:P73_1700"/>
<reference evidence="1 2" key="1">
    <citation type="journal article" date="2014" name="Int. J. Syst. Evol. Microbiol.">
        <title>Celeribacter indicus sp. nov., a polycyclic aromatic hydrocarbon-degrading bacterium from deep-sea sediment and reclassification of Huaishuia halophila as Celeribacter halophilus comb. nov.</title>
        <authorList>
            <person name="Lai Q."/>
            <person name="Cao J."/>
            <person name="Yuan J."/>
            <person name="Li F."/>
            <person name="Shao Z."/>
        </authorList>
    </citation>
    <scope>NUCLEOTIDE SEQUENCE [LARGE SCALE GENOMIC DNA]</scope>
    <source>
        <strain evidence="1">P73</strain>
    </source>
</reference>
<accession>A0A0B5DZ04</accession>
<organism evidence="1 2">
    <name type="scientific">Celeribacter indicus</name>
    <dbReference type="NCBI Taxonomy" id="1208324"/>
    <lineage>
        <taxon>Bacteria</taxon>
        <taxon>Pseudomonadati</taxon>
        <taxon>Pseudomonadota</taxon>
        <taxon>Alphaproteobacteria</taxon>
        <taxon>Rhodobacterales</taxon>
        <taxon>Roseobacteraceae</taxon>
        <taxon>Celeribacter</taxon>
    </lineage>
</organism>
<dbReference type="CDD" id="cd00761">
    <property type="entry name" value="Glyco_tranf_GTA_type"/>
    <property type="match status" value="1"/>
</dbReference>